<feature type="compositionally biased region" description="Low complexity" evidence="2">
    <location>
        <begin position="409"/>
        <end position="420"/>
    </location>
</feature>
<gene>
    <name evidence="4" type="ORF">AMS68_007506</name>
</gene>
<reference evidence="4 5" key="1">
    <citation type="journal article" date="2016" name="Sci. Rep.">
        <title>Peltaster fructicola genome reveals evolution from an invasive phytopathogen to an ectophytic parasite.</title>
        <authorList>
            <person name="Xu C."/>
            <person name="Chen H."/>
            <person name="Gleason M.L."/>
            <person name="Xu J.R."/>
            <person name="Liu H."/>
            <person name="Zhang R."/>
            <person name="Sun G."/>
        </authorList>
    </citation>
    <scope>NUCLEOTIDE SEQUENCE [LARGE SCALE GENOMIC DNA]</scope>
    <source>
        <strain evidence="4 5">LNHT1506</strain>
    </source>
</reference>
<feature type="compositionally biased region" description="Gly residues" evidence="2">
    <location>
        <begin position="510"/>
        <end position="519"/>
    </location>
</feature>
<dbReference type="Gene3D" id="1.10.220.150">
    <property type="entry name" value="Arf GTPase activating protein"/>
    <property type="match status" value="1"/>
</dbReference>
<dbReference type="InterPro" id="IPR044732">
    <property type="entry name" value="ArfGAP_SMAP1-like"/>
</dbReference>
<evidence type="ECO:0000313" key="5">
    <source>
        <dbReference type="Proteomes" id="UP000503462"/>
    </source>
</evidence>
<dbReference type="PANTHER" id="PTHR45705">
    <property type="entry name" value="FI20236P1"/>
    <property type="match status" value="1"/>
</dbReference>
<dbReference type="GO" id="GO:0005096">
    <property type="term" value="F:GTPase activator activity"/>
    <property type="evidence" value="ECO:0007669"/>
    <property type="project" value="InterPro"/>
</dbReference>
<dbReference type="InterPro" id="IPR037278">
    <property type="entry name" value="ARFGAP/RecO"/>
</dbReference>
<dbReference type="PRINTS" id="PR00405">
    <property type="entry name" value="REVINTRACTNG"/>
</dbReference>
<name>A0A6H0Y580_9PEZI</name>
<protein>
    <recommendedName>
        <fullName evidence="3">Arf-GAP domain-containing protein</fullName>
    </recommendedName>
</protein>
<evidence type="ECO:0000256" key="2">
    <source>
        <dbReference type="SAM" id="MobiDB-lite"/>
    </source>
</evidence>
<evidence type="ECO:0000259" key="3">
    <source>
        <dbReference type="PROSITE" id="PS50115"/>
    </source>
</evidence>
<feature type="region of interest" description="Disordered" evidence="2">
    <location>
        <begin position="443"/>
        <end position="577"/>
    </location>
</feature>
<dbReference type="SUPFAM" id="SSF57863">
    <property type="entry name" value="ArfGap/RecO-like zinc finger"/>
    <property type="match status" value="1"/>
</dbReference>
<dbReference type="OrthoDB" id="10266696at2759"/>
<feature type="domain" description="Arf-GAP" evidence="3">
    <location>
        <begin position="15"/>
        <end position="125"/>
    </location>
</feature>
<dbReference type="SMART" id="SM00105">
    <property type="entry name" value="ArfGap"/>
    <property type="match status" value="1"/>
</dbReference>
<evidence type="ECO:0000313" key="4">
    <source>
        <dbReference type="EMBL" id="QIX01989.1"/>
    </source>
</evidence>
<feature type="region of interest" description="Disordered" evidence="2">
    <location>
        <begin position="182"/>
        <end position="246"/>
    </location>
</feature>
<feature type="region of interest" description="Disordered" evidence="2">
    <location>
        <begin position="347"/>
        <end position="428"/>
    </location>
</feature>
<dbReference type="GO" id="GO:0005737">
    <property type="term" value="C:cytoplasm"/>
    <property type="evidence" value="ECO:0007669"/>
    <property type="project" value="TreeGrafter"/>
</dbReference>
<dbReference type="PROSITE" id="PS50115">
    <property type="entry name" value="ARFGAP"/>
    <property type="match status" value="1"/>
</dbReference>
<dbReference type="PANTHER" id="PTHR45705:SF1">
    <property type="entry name" value="FI20236P1"/>
    <property type="match status" value="1"/>
</dbReference>
<sequence>MSRRPAPPDQSEKNRATLKQLVKLEANKSCADCKRNKHPRWASWNLGVFICIRCSGIHRSMGVHISRVKSVDLDTWKDEQMESILRWGNARANTYWEAKLAPGHVPNEAKIENFIRTKYDSKRWVMDGPMPDPSTLDVEGADDDTPLNVVQEKAKVERNVSVRNGAGVAPPKAQTLDLFGEVESAPQRPSTTEPSGRAPPPKAAAAPARQTRPGESLLGLDFLGGTQSAPPRPSSTSGLTGTAAPGRADLKNSILSLYASTPKPTPPAQSNAQPDFFGAPAQATAQADFFGGLSSAAAAPAPQKSSSGLGELGDAFGTLSFSSSAAAPSKAPAFSALTSTAPLAQPRQTNALSGGSFFDTKPAPPPKAVSPPAQSKPSNSFGDFGGFESTPAPAPAAKQSSMGDLFNMSSTAPAPAAPKASNPPPISASGYSSAAAFNLSQTKPVTSTPAPVQSQTTSFPAVSNMDAWGPNDAWATPEPAPAPTKAAPPAQTSTSTFKAPAAAPVVSTTGGWGDSGGWGEPETPAKPAPAATSGGGFTVQQDEEFGGWSHASPVATTGGGKPGASGNADDLFGNVWE</sequence>
<dbReference type="Pfam" id="PF01412">
    <property type="entry name" value="ArfGap"/>
    <property type="match status" value="1"/>
</dbReference>
<proteinExistence type="predicted"/>
<feature type="compositionally biased region" description="Low complexity" evidence="2">
    <location>
        <begin position="483"/>
        <end position="496"/>
    </location>
</feature>
<dbReference type="EMBL" id="CP051143">
    <property type="protein sequence ID" value="QIX01989.1"/>
    <property type="molecule type" value="Genomic_DNA"/>
</dbReference>
<dbReference type="GO" id="GO:0008270">
    <property type="term" value="F:zinc ion binding"/>
    <property type="evidence" value="ECO:0007669"/>
    <property type="project" value="UniProtKB-KW"/>
</dbReference>
<dbReference type="InterPro" id="IPR038508">
    <property type="entry name" value="ArfGAP_dom_sf"/>
</dbReference>
<feature type="compositionally biased region" description="Polar residues" evidence="2">
    <location>
        <begin position="225"/>
        <end position="240"/>
    </location>
</feature>
<dbReference type="Proteomes" id="UP000503462">
    <property type="component" value="Chromosome 5"/>
</dbReference>
<dbReference type="CDD" id="cd08839">
    <property type="entry name" value="ArfGap_SMAP"/>
    <property type="match status" value="1"/>
</dbReference>
<keyword evidence="1" id="KW-0863">Zinc-finger</keyword>
<evidence type="ECO:0000256" key="1">
    <source>
        <dbReference type="PROSITE-ProRule" id="PRU00288"/>
    </source>
</evidence>
<organism evidence="4 5">
    <name type="scientific">Peltaster fructicola</name>
    <dbReference type="NCBI Taxonomy" id="286661"/>
    <lineage>
        <taxon>Eukaryota</taxon>
        <taxon>Fungi</taxon>
        <taxon>Dikarya</taxon>
        <taxon>Ascomycota</taxon>
        <taxon>Pezizomycotina</taxon>
        <taxon>Dothideomycetes</taxon>
        <taxon>Dothideomycetes incertae sedis</taxon>
        <taxon>Peltaster</taxon>
    </lineage>
</organism>
<keyword evidence="5" id="KW-1185">Reference proteome</keyword>
<dbReference type="AlphaFoldDB" id="A0A6H0Y580"/>
<keyword evidence="1" id="KW-0862">Zinc</keyword>
<keyword evidence="1" id="KW-0479">Metal-binding</keyword>
<dbReference type="FunFam" id="1.10.220.150:FF:000010">
    <property type="entry name" value="Stromal membrane-associated protein"/>
    <property type="match status" value="1"/>
</dbReference>
<accession>A0A6H0Y580</accession>
<dbReference type="InterPro" id="IPR001164">
    <property type="entry name" value="ArfGAP_dom"/>
</dbReference>
<dbReference type="InterPro" id="IPR051718">
    <property type="entry name" value="ARF_GTPase-activating"/>
</dbReference>
<feature type="compositionally biased region" description="Polar residues" evidence="2">
    <location>
        <begin position="443"/>
        <end position="461"/>
    </location>
</feature>